<gene>
    <name evidence="14" type="ORF">LTR05_007869</name>
</gene>
<dbReference type="InterPro" id="IPR054694">
    <property type="entry name" value="Parkin-like_IBR"/>
</dbReference>
<keyword evidence="15" id="KW-1185">Reference proteome</keyword>
<dbReference type="InterPro" id="IPR044066">
    <property type="entry name" value="TRIAD_supradom"/>
</dbReference>
<evidence type="ECO:0000256" key="4">
    <source>
        <dbReference type="ARBA" id="ARBA00022679"/>
    </source>
</evidence>
<dbReference type="PROSITE" id="PS50089">
    <property type="entry name" value="ZF_RING_2"/>
    <property type="match status" value="1"/>
</dbReference>
<dbReference type="GO" id="GO:0016567">
    <property type="term" value="P:protein ubiquitination"/>
    <property type="evidence" value="ECO:0007669"/>
    <property type="project" value="InterPro"/>
</dbReference>
<keyword evidence="9" id="KW-0862">Zinc</keyword>
<evidence type="ECO:0000313" key="15">
    <source>
        <dbReference type="Proteomes" id="UP001309876"/>
    </source>
</evidence>
<evidence type="ECO:0000256" key="10">
    <source>
        <dbReference type="PROSITE-ProRule" id="PRU00175"/>
    </source>
</evidence>
<dbReference type="SUPFAM" id="SSF57850">
    <property type="entry name" value="RING/U-box"/>
    <property type="match status" value="3"/>
</dbReference>
<feature type="domain" description="RING-type" evidence="13">
    <location>
        <begin position="73"/>
        <end position="292"/>
    </location>
</feature>
<comment type="catalytic activity">
    <reaction evidence="1">
        <text>[E2 ubiquitin-conjugating enzyme]-S-ubiquitinyl-L-cysteine + [acceptor protein]-L-lysine = [E2 ubiquitin-conjugating enzyme]-L-cysteine + [acceptor protein]-N(6)-ubiquitinyl-L-lysine.</text>
        <dbReference type="EC" id="2.3.2.31"/>
    </reaction>
</comment>
<keyword evidence="8" id="KW-0833">Ubl conjugation pathway</keyword>
<protein>
    <recommendedName>
        <fullName evidence="3">RBR-type E3 ubiquitin transferase</fullName>
        <ecNumber evidence="3">2.3.2.31</ecNumber>
    </recommendedName>
</protein>
<evidence type="ECO:0000256" key="8">
    <source>
        <dbReference type="ARBA" id="ARBA00022786"/>
    </source>
</evidence>
<dbReference type="InterPro" id="IPR002867">
    <property type="entry name" value="IBR_dom"/>
</dbReference>
<dbReference type="InterPro" id="IPR031127">
    <property type="entry name" value="E3_UB_ligase_RBR"/>
</dbReference>
<evidence type="ECO:0000256" key="5">
    <source>
        <dbReference type="ARBA" id="ARBA00022723"/>
    </source>
</evidence>
<comment type="pathway">
    <text evidence="2">Protein modification; protein ubiquitination.</text>
</comment>
<dbReference type="EC" id="2.3.2.31" evidence="3"/>
<reference evidence="14 15" key="1">
    <citation type="submission" date="2023-08" db="EMBL/GenBank/DDBJ databases">
        <title>Black Yeasts Isolated from many extreme environments.</title>
        <authorList>
            <person name="Coleine C."/>
            <person name="Stajich J.E."/>
            <person name="Selbmann L."/>
        </authorList>
    </citation>
    <scope>NUCLEOTIDE SEQUENCE [LARGE SCALE GENOMIC DNA]</scope>
    <source>
        <strain evidence="14 15">CCFEE 5910</strain>
    </source>
</reference>
<feature type="region of interest" description="Disordered" evidence="11">
    <location>
        <begin position="271"/>
        <end position="292"/>
    </location>
</feature>
<dbReference type="PROSITE" id="PS51873">
    <property type="entry name" value="TRIAD"/>
    <property type="match status" value="1"/>
</dbReference>
<evidence type="ECO:0000256" key="2">
    <source>
        <dbReference type="ARBA" id="ARBA00004906"/>
    </source>
</evidence>
<feature type="domain" description="RING-type" evidence="12">
    <location>
        <begin position="77"/>
        <end position="132"/>
    </location>
</feature>
<dbReference type="SMART" id="SM00184">
    <property type="entry name" value="RING"/>
    <property type="match status" value="2"/>
</dbReference>
<proteinExistence type="predicted"/>
<dbReference type="Gene3D" id="1.20.120.1750">
    <property type="match status" value="1"/>
</dbReference>
<dbReference type="SMART" id="SM00647">
    <property type="entry name" value="IBR"/>
    <property type="match status" value="1"/>
</dbReference>
<dbReference type="Proteomes" id="UP001309876">
    <property type="component" value="Unassembled WGS sequence"/>
</dbReference>
<organism evidence="14 15">
    <name type="scientific">Lithohypha guttulata</name>
    <dbReference type="NCBI Taxonomy" id="1690604"/>
    <lineage>
        <taxon>Eukaryota</taxon>
        <taxon>Fungi</taxon>
        <taxon>Dikarya</taxon>
        <taxon>Ascomycota</taxon>
        <taxon>Pezizomycotina</taxon>
        <taxon>Eurotiomycetes</taxon>
        <taxon>Chaetothyriomycetidae</taxon>
        <taxon>Chaetothyriales</taxon>
        <taxon>Trichomeriaceae</taxon>
        <taxon>Lithohypha</taxon>
    </lineage>
</organism>
<dbReference type="Pfam" id="PF01485">
    <property type="entry name" value="IBR"/>
    <property type="match status" value="1"/>
</dbReference>
<evidence type="ECO:0000256" key="1">
    <source>
        <dbReference type="ARBA" id="ARBA00001798"/>
    </source>
</evidence>
<evidence type="ECO:0000256" key="9">
    <source>
        <dbReference type="ARBA" id="ARBA00022833"/>
    </source>
</evidence>
<keyword evidence="4" id="KW-0808">Transferase</keyword>
<feature type="compositionally biased region" description="Basic and acidic residues" evidence="11">
    <location>
        <begin position="277"/>
        <end position="287"/>
    </location>
</feature>
<accession>A0AAN7SUG1</accession>
<dbReference type="CDD" id="cd20335">
    <property type="entry name" value="BRcat_RBR"/>
    <property type="match status" value="1"/>
</dbReference>
<keyword evidence="5" id="KW-0479">Metal-binding</keyword>
<evidence type="ECO:0000256" key="6">
    <source>
        <dbReference type="ARBA" id="ARBA00022737"/>
    </source>
</evidence>
<feature type="region of interest" description="Disordered" evidence="11">
    <location>
        <begin position="438"/>
        <end position="468"/>
    </location>
</feature>
<dbReference type="AlphaFoldDB" id="A0AAN7SUG1"/>
<evidence type="ECO:0000256" key="3">
    <source>
        <dbReference type="ARBA" id="ARBA00012251"/>
    </source>
</evidence>
<feature type="region of interest" description="Disordered" evidence="11">
    <location>
        <begin position="1"/>
        <end position="58"/>
    </location>
</feature>
<feature type="compositionally biased region" description="Basic and acidic residues" evidence="11">
    <location>
        <begin position="21"/>
        <end position="34"/>
    </location>
</feature>
<dbReference type="EMBL" id="JAVRRJ010000009">
    <property type="protein sequence ID" value="KAK5081735.1"/>
    <property type="molecule type" value="Genomic_DNA"/>
</dbReference>
<name>A0AAN7SUG1_9EURO</name>
<evidence type="ECO:0000256" key="11">
    <source>
        <dbReference type="SAM" id="MobiDB-lite"/>
    </source>
</evidence>
<comment type="caution">
    <text evidence="14">The sequence shown here is derived from an EMBL/GenBank/DDBJ whole genome shotgun (WGS) entry which is preliminary data.</text>
</comment>
<evidence type="ECO:0000256" key="7">
    <source>
        <dbReference type="ARBA" id="ARBA00022771"/>
    </source>
</evidence>
<feature type="compositionally biased region" description="Low complexity" evidence="11">
    <location>
        <begin position="1"/>
        <end position="14"/>
    </location>
</feature>
<dbReference type="Gene3D" id="3.30.40.10">
    <property type="entry name" value="Zinc/RING finger domain, C3HC4 (zinc finger)"/>
    <property type="match status" value="1"/>
</dbReference>
<evidence type="ECO:0000259" key="13">
    <source>
        <dbReference type="PROSITE" id="PS51873"/>
    </source>
</evidence>
<dbReference type="InterPro" id="IPR001841">
    <property type="entry name" value="Znf_RING"/>
</dbReference>
<keyword evidence="7 10" id="KW-0863">Zinc-finger</keyword>
<evidence type="ECO:0000313" key="14">
    <source>
        <dbReference type="EMBL" id="KAK5081735.1"/>
    </source>
</evidence>
<keyword evidence="6" id="KW-0677">Repeat</keyword>
<dbReference type="GO" id="GO:0061630">
    <property type="term" value="F:ubiquitin protein ligase activity"/>
    <property type="evidence" value="ECO:0007669"/>
    <property type="project" value="UniProtKB-EC"/>
</dbReference>
<sequence length="468" mass="52577">MATTRATRRSAQTTPPSPTPRPEHVTTVKIKKETTPPSSRSTPKRVSGTKRKREDSLEVFESPLKPSKLVKNETKDCDICAETKTVPQYFPEISTCDHDATVCSECYQKQFETKIEENKAEGWEACTCPLCNESVPRNEAEALFIRDKVRKLNATIKQAQREAATNFVWCPNPKCNHGQLHNPSKKAYGHCRKCRTKICVEHRVRWHAGLSCLEYDETQDLDQTVQKNILEIKRTTKPCPYCKVRVKKEGGCNHMVCGGCRKNWMWNDVPFDGEQNGDSREEADGSRRAQSLDPAARALVDRVMAVENAQIDSERLMPGLQHNPIPATGFGLGMLQPIRGFFGGPRAQFPPQATGNDVTAQAVVRFGPWNIGGAIDAIRNVIRPNTNRVASEQPTDAHRLQPIILGEFARDARPRPRRRARASTRRFDLQARRVRHAGPARRATIDLTADTDEERPVPEVIDLTGDDD</sequence>
<dbReference type="PANTHER" id="PTHR11685">
    <property type="entry name" value="RBR FAMILY RING FINGER AND IBR DOMAIN-CONTAINING"/>
    <property type="match status" value="1"/>
</dbReference>
<dbReference type="Pfam" id="PF22605">
    <property type="entry name" value="IBR_2"/>
    <property type="match status" value="1"/>
</dbReference>
<evidence type="ECO:0000259" key="12">
    <source>
        <dbReference type="PROSITE" id="PS50089"/>
    </source>
</evidence>
<dbReference type="InterPro" id="IPR013083">
    <property type="entry name" value="Znf_RING/FYVE/PHD"/>
</dbReference>
<dbReference type="GO" id="GO:0008270">
    <property type="term" value="F:zinc ion binding"/>
    <property type="evidence" value="ECO:0007669"/>
    <property type="project" value="UniProtKB-KW"/>
</dbReference>